<dbReference type="InterPro" id="IPR014146">
    <property type="entry name" value="LigD_ligase_dom"/>
</dbReference>
<dbReference type="GO" id="GO:0046872">
    <property type="term" value="F:metal ion binding"/>
    <property type="evidence" value="ECO:0007669"/>
    <property type="project" value="UniProtKB-KW"/>
</dbReference>
<dbReference type="AlphaFoldDB" id="A0A6I3KP86"/>
<keyword evidence="14" id="KW-0238">DNA-binding</keyword>
<dbReference type="RefSeq" id="WP_154740122.1">
    <property type="nucleotide sequence ID" value="NZ_WMBQ01000002.1"/>
</dbReference>
<evidence type="ECO:0000256" key="2">
    <source>
        <dbReference type="ARBA" id="ARBA00012727"/>
    </source>
</evidence>
<dbReference type="CDD" id="cd04862">
    <property type="entry name" value="PaeLigD_Pol_like"/>
    <property type="match status" value="1"/>
</dbReference>
<evidence type="ECO:0000256" key="17">
    <source>
        <dbReference type="ARBA" id="ARBA00023211"/>
    </source>
</evidence>
<dbReference type="Pfam" id="PF01068">
    <property type="entry name" value="DNA_ligase_A_M"/>
    <property type="match status" value="1"/>
</dbReference>
<evidence type="ECO:0000256" key="18">
    <source>
        <dbReference type="ARBA" id="ARBA00023268"/>
    </source>
</evidence>
<evidence type="ECO:0000256" key="4">
    <source>
        <dbReference type="ARBA" id="ARBA00022679"/>
    </source>
</evidence>
<dbReference type="GO" id="GO:0006310">
    <property type="term" value="P:DNA recombination"/>
    <property type="evidence" value="ECO:0007669"/>
    <property type="project" value="UniProtKB-KW"/>
</dbReference>
<evidence type="ECO:0000256" key="5">
    <source>
        <dbReference type="ARBA" id="ARBA00022695"/>
    </source>
</evidence>
<dbReference type="InterPro" id="IPR014143">
    <property type="entry name" value="NHEJ_ligase_prk"/>
</dbReference>
<dbReference type="PROSITE" id="PS50160">
    <property type="entry name" value="DNA_LIGASE_A3"/>
    <property type="match status" value="1"/>
</dbReference>
<dbReference type="NCBIfam" id="TIGR02776">
    <property type="entry name" value="NHEJ_ligase_prk"/>
    <property type="match status" value="1"/>
</dbReference>
<evidence type="ECO:0000256" key="1">
    <source>
        <dbReference type="ARBA" id="ARBA00001936"/>
    </source>
</evidence>
<keyword evidence="17" id="KW-0464">Manganese</keyword>
<evidence type="ECO:0000256" key="15">
    <source>
        <dbReference type="ARBA" id="ARBA00023172"/>
    </source>
</evidence>
<dbReference type="GO" id="GO:0005524">
    <property type="term" value="F:ATP binding"/>
    <property type="evidence" value="ECO:0007669"/>
    <property type="project" value="UniProtKB-KW"/>
</dbReference>
<evidence type="ECO:0000256" key="14">
    <source>
        <dbReference type="ARBA" id="ARBA00023125"/>
    </source>
</evidence>
<dbReference type="InterPro" id="IPR012309">
    <property type="entry name" value="DNA_ligase_ATP-dep_C"/>
</dbReference>
<evidence type="ECO:0000256" key="10">
    <source>
        <dbReference type="ARBA" id="ARBA00022801"/>
    </source>
</evidence>
<dbReference type="Pfam" id="PF21686">
    <property type="entry name" value="LigD_Prim-Pol"/>
    <property type="match status" value="1"/>
</dbReference>
<keyword evidence="10" id="KW-0378">Hydrolase</keyword>
<dbReference type="NCBIfam" id="TIGR02778">
    <property type="entry name" value="ligD_pol"/>
    <property type="match status" value="1"/>
</dbReference>
<dbReference type="InterPro" id="IPR012310">
    <property type="entry name" value="DNA_ligase_ATP-dep_cent"/>
</dbReference>
<dbReference type="EMBL" id="WMBQ01000002">
    <property type="protein sequence ID" value="MTD95592.1"/>
    <property type="molecule type" value="Genomic_DNA"/>
</dbReference>
<evidence type="ECO:0000256" key="13">
    <source>
        <dbReference type="ARBA" id="ARBA00022932"/>
    </source>
</evidence>
<dbReference type="CDD" id="cd07906">
    <property type="entry name" value="Adenylation_DNA_ligase_LigD_LigC"/>
    <property type="match status" value="1"/>
</dbReference>
<keyword evidence="12" id="KW-0067">ATP-binding</keyword>
<gene>
    <name evidence="22" type="primary">ligD</name>
    <name evidence="22" type="ORF">GIW81_14730</name>
</gene>
<evidence type="ECO:0000256" key="7">
    <source>
        <dbReference type="ARBA" id="ARBA00022723"/>
    </source>
</evidence>
<proteinExistence type="predicted"/>
<dbReference type="GO" id="GO:0006281">
    <property type="term" value="P:DNA repair"/>
    <property type="evidence" value="ECO:0007669"/>
    <property type="project" value="UniProtKB-KW"/>
</dbReference>
<keyword evidence="11" id="KW-0269">Exonuclease</keyword>
<dbReference type="PANTHER" id="PTHR42705:SF2">
    <property type="entry name" value="BIFUNCTIONAL NON-HOMOLOGOUS END JOINING PROTEIN LIGD"/>
    <property type="match status" value="1"/>
</dbReference>
<dbReference type="InterPro" id="IPR052171">
    <property type="entry name" value="NHEJ_LigD"/>
</dbReference>
<keyword evidence="15" id="KW-0233">DNA recombination</keyword>
<keyword evidence="7" id="KW-0479">Metal-binding</keyword>
<keyword evidence="3 22" id="KW-0436">Ligase</keyword>
<dbReference type="Pfam" id="PF04679">
    <property type="entry name" value="DNA_ligase_A_C"/>
    <property type="match status" value="1"/>
</dbReference>
<evidence type="ECO:0000256" key="3">
    <source>
        <dbReference type="ARBA" id="ARBA00022598"/>
    </source>
</evidence>
<dbReference type="Proteomes" id="UP000440694">
    <property type="component" value="Unassembled WGS sequence"/>
</dbReference>
<evidence type="ECO:0000313" key="22">
    <source>
        <dbReference type="EMBL" id="MTD95592.1"/>
    </source>
</evidence>
<dbReference type="NCBIfam" id="TIGR02779">
    <property type="entry name" value="NHEJ_ligase_lig"/>
    <property type="match status" value="1"/>
</dbReference>
<dbReference type="GO" id="GO:0003677">
    <property type="term" value="F:DNA binding"/>
    <property type="evidence" value="ECO:0007669"/>
    <property type="project" value="UniProtKB-KW"/>
</dbReference>
<keyword evidence="4" id="KW-0808">Transferase</keyword>
<dbReference type="SUPFAM" id="SSF56091">
    <property type="entry name" value="DNA ligase/mRNA capping enzyme, catalytic domain"/>
    <property type="match status" value="1"/>
</dbReference>
<dbReference type="InterPro" id="IPR012340">
    <property type="entry name" value="NA-bd_OB-fold"/>
</dbReference>
<dbReference type="InterPro" id="IPR014145">
    <property type="entry name" value="LigD_pol_dom"/>
</dbReference>
<keyword evidence="23" id="KW-1185">Reference proteome</keyword>
<evidence type="ECO:0000256" key="6">
    <source>
        <dbReference type="ARBA" id="ARBA00022722"/>
    </source>
</evidence>
<dbReference type="GO" id="GO:0003887">
    <property type="term" value="F:DNA-directed DNA polymerase activity"/>
    <property type="evidence" value="ECO:0007669"/>
    <property type="project" value="UniProtKB-KW"/>
</dbReference>
<evidence type="ECO:0000256" key="11">
    <source>
        <dbReference type="ARBA" id="ARBA00022839"/>
    </source>
</evidence>
<keyword evidence="5" id="KW-0548">Nucleotidyltransferase</keyword>
<evidence type="ECO:0000256" key="19">
    <source>
        <dbReference type="ARBA" id="ARBA00029943"/>
    </source>
</evidence>
<sequence length="616" mass="68206">MSARSTDPLPAFVAPQLASLVAEPPAGKDWLHEIKYDGYRAIAAIGGGRGRIYTRSGQDWTDKFAGIAAELTKLKIGSALLDGEIVVLDEHGRSSFQRLQNALKEGRTPLIYYVFDILEFDGHDLRQEPLSQRKKVLRKVLKGAPEAIRYSEEIAGQGDKVLAQACRLGLEGIVSKQADKPYVSRRSHSWLKSKCLGNEEFVIGGYRVSDKKGRPFASLLLGEFVGDELHYRGRVGTGFDTATLDDLGARFAKLRRKTSPFVDAPREISRDAHWIEPRLVAQIAFTERTTDGILRHPAYLGLRGDKPAREVQAQEVITMSENDDVGGVKLSNPERVLFSEAALTKLDLAQYLLAASERMLPYVRRRPLSLVRCPEGVAKQCFFQKHIKKGMPEALKSVDVKEGDGEIAQYLMIDDTAGLVSVAQIGGVEIHLWGSTAKKLERPDRLIFDLDPDPTVDFAAVRDAARDVRDLLQTAGLTSFPLVTGGKGIHVVVPLDASQDWDTVKSFARGVATKLADTEPERFVATMAKVKRKGRIFIDWLRNERGATAVAPYSPRAKAEASVATPVGWSELSRIEGANVFTIPIVLQRLKRKTDPWSDYSSVRQCISRDALRFFA</sequence>
<comment type="cofactor">
    <cofactor evidence="1">
        <name>Mn(2+)</name>
        <dbReference type="ChEBI" id="CHEBI:29035"/>
    </cofactor>
</comment>
<dbReference type="GO" id="GO:0004527">
    <property type="term" value="F:exonuclease activity"/>
    <property type="evidence" value="ECO:0007669"/>
    <property type="project" value="UniProtKB-KW"/>
</dbReference>
<reference evidence="22 23" key="1">
    <citation type="submission" date="2019-11" db="EMBL/GenBank/DDBJ databases">
        <title>Identification of a novel strain.</title>
        <authorList>
            <person name="Xu Q."/>
            <person name="Wang G."/>
        </authorList>
    </citation>
    <scope>NUCLEOTIDE SEQUENCE [LARGE SCALE GENOMIC DNA]</scope>
    <source>
        <strain evidence="23">xq</strain>
    </source>
</reference>
<keyword evidence="13" id="KW-0239">DNA-directed DNA polymerase</keyword>
<evidence type="ECO:0000256" key="9">
    <source>
        <dbReference type="ARBA" id="ARBA00022763"/>
    </source>
</evidence>
<evidence type="ECO:0000256" key="16">
    <source>
        <dbReference type="ARBA" id="ARBA00023204"/>
    </source>
</evidence>
<accession>A0A6I3KP86</accession>
<dbReference type="GO" id="GO:0003910">
    <property type="term" value="F:DNA ligase (ATP) activity"/>
    <property type="evidence" value="ECO:0007669"/>
    <property type="project" value="UniProtKB-EC"/>
</dbReference>
<dbReference type="InterPro" id="IPR033651">
    <property type="entry name" value="PaeLigD_Pol-like"/>
</dbReference>
<dbReference type="PANTHER" id="PTHR42705">
    <property type="entry name" value="BIFUNCTIONAL NON-HOMOLOGOUS END JOINING PROTEIN LIGD"/>
    <property type="match status" value="1"/>
</dbReference>
<protein>
    <recommendedName>
        <fullName evidence="2">DNA ligase (ATP)</fullName>
        <ecNumber evidence="2">6.5.1.1</ecNumber>
    </recommendedName>
    <alternativeName>
        <fullName evidence="19">NHEJ DNA polymerase</fullName>
    </alternativeName>
</protein>
<comment type="caution">
    <text evidence="22">The sequence shown here is derived from an EMBL/GenBank/DDBJ whole genome shotgun (WGS) entry which is preliminary data.</text>
</comment>
<dbReference type="Gene3D" id="3.90.920.10">
    <property type="entry name" value="DNA primase, PRIM domain"/>
    <property type="match status" value="1"/>
</dbReference>
<organism evidence="22 23">
    <name type="scientific">Hyphomicrobium album</name>
    <dbReference type="NCBI Taxonomy" id="2665159"/>
    <lineage>
        <taxon>Bacteria</taxon>
        <taxon>Pseudomonadati</taxon>
        <taxon>Pseudomonadota</taxon>
        <taxon>Alphaproteobacteria</taxon>
        <taxon>Hyphomicrobiales</taxon>
        <taxon>Hyphomicrobiaceae</taxon>
        <taxon>Hyphomicrobium</taxon>
    </lineage>
</organism>
<evidence type="ECO:0000256" key="8">
    <source>
        <dbReference type="ARBA" id="ARBA00022741"/>
    </source>
</evidence>
<dbReference type="Gene3D" id="3.30.470.30">
    <property type="entry name" value="DNA ligase/mRNA capping enzyme"/>
    <property type="match status" value="1"/>
</dbReference>
<keyword evidence="9" id="KW-0227">DNA damage</keyword>
<keyword evidence="16" id="KW-0234">DNA repair</keyword>
<dbReference type="SUPFAM" id="SSF50249">
    <property type="entry name" value="Nucleic acid-binding proteins"/>
    <property type="match status" value="1"/>
</dbReference>
<comment type="catalytic activity">
    <reaction evidence="20">
        <text>ATP + (deoxyribonucleotide)n-3'-hydroxyl + 5'-phospho-(deoxyribonucleotide)m = (deoxyribonucleotide)n+m + AMP + diphosphate.</text>
        <dbReference type="EC" id="6.5.1.1"/>
    </reaction>
</comment>
<evidence type="ECO:0000313" key="23">
    <source>
        <dbReference type="Proteomes" id="UP000440694"/>
    </source>
</evidence>
<dbReference type="EC" id="6.5.1.1" evidence="2"/>
<evidence type="ECO:0000256" key="12">
    <source>
        <dbReference type="ARBA" id="ARBA00022840"/>
    </source>
</evidence>
<dbReference type="Gene3D" id="3.30.1490.70">
    <property type="match status" value="1"/>
</dbReference>
<keyword evidence="18" id="KW-0511">Multifunctional enzyme</keyword>
<feature type="domain" description="ATP-dependent DNA ligase family profile" evidence="21">
    <location>
        <begin position="103"/>
        <end position="194"/>
    </location>
</feature>
<keyword evidence="8" id="KW-0547">Nucleotide-binding</keyword>
<evidence type="ECO:0000256" key="20">
    <source>
        <dbReference type="ARBA" id="ARBA00034003"/>
    </source>
</evidence>
<evidence type="ECO:0000259" key="21">
    <source>
        <dbReference type="PROSITE" id="PS50160"/>
    </source>
</evidence>
<name>A0A6I3KP86_9HYPH</name>
<dbReference type="CDD" id="cd07971">
    <property type="entry name" value="OBF_DNA_ligase_LigD"/>
    <property type="match status" value="1"/>
</dbReference>
<keyword evidence="6" id="KW-0540">Nuclease</keyword>
<dbReference type="Gene3D" id="2.40.50.140">
    <property type="entry name" value="Nucleic acid-binding proteins"/>
    <property type="match status" value="1"/>
</dbReference>